<name>A0ABW0YSI0_9BACI</name>
<evidence type="ECO:0000313" key="3">
    <source>
        <dbReference type="EMBL" id="MFC5714128.1"/>
    </source>
</evidence>
<dbReference type="NCBIfam" id="TIGR02271">
    <property type="entry name" value="YsnF/AvaK domain"/>
    <property type="match status" value="1"/>
</dbReference>
<proteinExistence type="predicted"/>
<dbReference type="Pfam" id="PF09557">
    <property type="entry name" value="DUF2382"/>
    <property type="match status" value="1"/>
</dbReference>
<dbReference type="PANTHER" id="PTHR38463">
    <property type="entry name" value="STRESS RESPONSE PROTEIN YSNF"/>
    <property type="match status" value="1"/>
</dbReference>
<dbReference type="InterPro" id="IPR052967">
    <property type="entry name" value="Stress_Response_Assoc"/>
</dbReference>
<organism evidence="3 4">
    <name type="scientific">Thalassorhabdus alkalitolerans</name>
    <dbReference type="NCBI Taxonomy" id="2282697"/>
    <lineage>
        <taxon>Bacteria</taxon>
        <taxon>Bacillati</taxon>
        <taxon>Bacillota</taxon>
        <taxon>Bacilli</taxon>
        <taxon>Bacillales</taxon>
        <taxon>Bacillaceae</taxon>
        <taxon>Thalassorhabdus</taxon>
    </lineage>
</organism>
<evidence type="ECO:0000259" key="2">
    <source>
        <dbReference type="Pfam" id="PF09557"/>
    </source>
</evidence>
<dbReference type="RefSeq" id="WP_385942698.1">
    <property type="nucleotide sequence ID" value="NZ_JBHSOZ010000010.1"/>
</dbReference>
<keyword evidence="1" id="KW-0812">Transmembrane</keyword>
<feature type="domain" description="DUF2382" evidence="2">
    <location>
        <begin position="58"/>
        <end position="152"/>
    </location>
</feature>
<accession>A0ABW0YSI0</accession>
<keyword evidence="1" id="KW-0472">Membrane</keyword>
<dbReference type="EMBL" id="JBHSOZ010000010">
    <property type="protein sequence ID" value="MFC5714128.1"/>
    <property type="molecule type" value="Genomic_DNA"/>
</dbReference>
<gene>
    <name evidence="3" type="ORF">ACFPU1_15360</name>
</gene>
<dbReference type="InterPro" id="IPR019060">
    <property type="entry name" value="DUF2382"/>
</dbReference>
<protein>
    <submittedName>
        <fullName evidence="3">YsnF/AvaK domain-containing protein</fullName>
    </submittedName>
</protein>
<dbReference type="PANTHER" id="PTHR38463:SF1">
    <property type="entry name" value="STRESS RESPONSE PROTEIN YSNF"/>
    <property type="match status" value="1"/>
</dbReference>
<comment type="caution">
    <text evidence="3">The sequence shown here is derived from an EMBL/GenBank/DDBJ whole genome shotgun (WGS) entry which is preliminary data.</text>
</comment>
<keyword evidence="1" id="KW-1133">Transmembrane helix</keyword>
<evidence type="ECO:0000256" key="1">
    <source>
        <dbReference type="SAM" id="Phobius"/>
    </source>
</evidence>
<dbReference type="Proteomes" id="UP001596142">
    <property type="component" value="Unassembled WGS sequence"/>
</dbReference>
<sequence>MKKSILFGSIIGGLIIFLLGGSFFAGVVMGGIIGGIWGAFFGQKKSLPRKSTKKGSSLKVREEELEIKKVKVPIGEVNVHKEVIKDKKTITVPIKREEMVIEAGDEEYYRIPLKEEEIKVSKHPVTLNDVSIKKQRKNEIQKVKTTLKKEKVISDVNGEADMKEQDPIT</sequence>
<evidence type="ECO:0000313" key="4">
    <source>
        <dbReference type="Proteomes" id="UP001596142"/>
    </source>
</evidence>
<keyword evidence="4" id="KW-1185">Reference proteome</keyword>
<reference evidence="4" key="1">
    <citation type="journal article" date="2019" name="Int. J. Syst. Evol. Microbiol.">
        <title>The Global Catalogue of Microorganisms (GCM) 10K type strain sequencing project: providing services to taxonomists for standard genome sequencing and annotation.</title>
        <authorList>
            <consortium name="The Broad Institute Genomics Platform"/>
            <consortium name="The Broad Institute Genome Sequencing Center for Infectious Disease"/>
            <person name="Wu L."/>
            <person name="Ma J."/>
        </authorList>
    </citation>
    <scope>NUCLEOTIDE SEQUENCE [LARGE SCALE GENOMIC DNA]</scope>
    <source>
        <strain evidence="4">CECT 7184</strain>
    </source>
</reference>
<feature type="transmembrane region" description="Helical" evidence="1">
    <location>
        <begin position="6"/>
        <end position="39"/>
    </location>
</feature>